<dbReference type="Pfam" id="PF08021">
    <property type="entry name" value="FAD_binding_9"/>
    <property type="match status" value="1"/>
</dbReference>
<proteinExistence type="predicted"/>
<dbReference type="Proteomes" id="UP000320580">
    <property type="component" value="Chromosome"/>
</dbReference>
<evidence type="ECO:0000259" key="1">
    <source>
        <dbReference type="PROSITE" id="PS51384"/>
    </source>
</evidence>
<dbReference type="AlphaFoldDB" id="A0A5B8JH73"/>
<dbReference type="PROSITE" id="PS51384">
    <property type="entry name" value="FAD_FR"/>
    <property type="match status" value="1"/>
</dbReference>
<dbReference type="OrthoDB" id="3291337at2"/>
<dbReference type="PANTHER" id="PTHR30157:SF0">
    <property type="entry name" value="NADPH-DEPENDENT FERRIC-CHELATE REDUCTASE"/>
    <property type="match status" value="1"/>
</dbReference>
<dbReference type="KEGG" id="sqz:FQU76_10300"/>
<dbReference type="SUPFAM" id="SSF63380">
    <property type="entry name" value="Riboflavin synthase domain-like"/>
    <property type="match status" value="1"/>
</dbReference>
<dbReference type="InterPro" id="IPR007037">
    <property type="entry name" value="SIP_rossman_dom"/>
</dbReference>
<dbReference type="Gene3D" id="2.40.30.10">
    <property type="entry name" value="Translation factors"/>
    <property type="match status" value="1"/>
</dbReference>
<dbReference type="Gene3D" id="3.40.50.80">
    <property type="entry name" value="Nucleotide-binding domain of ferredoxin-NADP reductase (FNR) module"/>
    <property type="match status" value="1"/>
</dbReference>
<dbReference type="CDD" id="cd06193">
    <property type="entry name" value="siderophore_interacting"/>
    <property type="match status" value="1"/>
</dbReference>
<dbReference type="PANTHER" id="PTHR30157">
    <property type="entry name" value="FERRIC REDUCTASE, NADPH-DEPENDENT"/>
    <property type="match status" value="1"/>
</dbReference>
<feature type="domain" description="FAD-binding FR-type" evidence="1">
    <location>
        <begin position="4"/>
        <end position="142"/>
    </location>
</feature>
<name>A0A5B8JH73_9ACTN</name>
<keyword evidence="3" id="KW-1185">Reference proteome</keyword>
<evidence type="ECO:0000313" key="2">
    <source>
        <dbReference type="EMBL" id="QDY76853.1"/>
    </source>
</evidence>
<dbReference type="Pfam" id="PF04954">
    <property type="entry name" value="SIP"/>
    <property type="match status" value="1"/>
</dbReference>
<dbReference type="EMBL" id="CP042266">
    <property type="protein sequence ID" value="QDY76853.1"/>
    <property type="molecule type" value="Genomic_DNA"/>
</dbReference>
<gene>
    <name evidence="2" type="ORF">FQU76_10300</name>
</gene>
<sequence length="284" mass="31081">MVPFRFFDLRVARTRGLTPSLIRVTFQGFPDDDALDAFDSGGRDQSLSLFLPHPHQDAPVVPVDAGDGSAIFAAWRALPESTRAVMRSYTVREQRRTETGGREFDIDFAVHEDGGPACRWAQTAAPGKRAMVLGPAIAENTSVRCQPPADTEWVLLWGDETALPAMAAILEWLPVGMKTRVWVDVPHAADRIELKTDADAEIVWLVRDEGAPSAVAAVAAAELPEGTPYAWIAGESGGVKALRRHLVGERGIDRRRVTFVGYWRRGVSEDGLRDDPALAEIDES</sequence>
<dbReference type="InterPro" id="IPR013113">
    <property type="entry name" value="SIP_FAD-bd"/>
</dbReference>
<dbReference type="InterPro" id="IPR017938">
    <property type="entry name" value="Riboflavin_synthase-like_b-brl"/>
</dbReference>
<protein>
    <submittedName>
        <fullName evidence="2">Siderophore-interacting protein</fullName>
    </submittedName>
</protein>
<evidence type="ECO:0000313" key="3">
    <source>
        <dbReference type="Proteomes" id="UP000320580"/>
    </source>
</evidence>
<dbReference type="InterPro" id="IPR017927">
    <property type="entry name" value="FAD-bd_FR_type"/>
</dbReference>
<dbReference type="InterPro" id="IPR039261">
    <property type="entry name" value="FNR_nucleotide-bd"/>
</dbReference>
<dbReference type="GO" id="GO:0016491">
    <property type="term" value="F:oxidoreductase activity"/>
    <property type="evidence" value="ECO:0007669"/>
    <property type="project" value="InterPro"/>
</dbReference>
<dbReference type="RefSeq" id="WP_146480144.1">
    <property type="nucleotide sequence ID" value="NZ_CP042266.1"/>
</dbReference>
<reference evidence="2 3" key="1">
    <citation type="submission" date="2019-07" db="EMBL/GenBank/DDBJ databases">
        <authorList>
            <person name="Zhu P."/>
        </authorList>
    </citation>
    <scope>NUCLEOTIDE SEQUENCE [LARGE SCALE GENOMIC DNA]</scope>
    <source>
        <strain evidence="2 3">SSL-25</strain>
    </source>
</reference>
<accession>A0A5B8JH73</accession>
<organism evidence="2 3">
    <name type="scientific">Streptomyces qinzhouensis</name>
    <dbReference type="NCBI Taxonomy" id="2599401"/>
    <lineage>
        <taxon>Bacteria</taxon>
        <taxon>Bacillati</taxon>
        <taxon>Actinomycetota</taxon>
        <taxon>Actinomycetes</taxon>
        <taxon>Kitasatosporales</taxon>
        <taxon>Streptomycetaceae</taxon>
        <taxon>Streptomyces</taxon>
    </lineage>
</organism>
<dbReference type="InterPro" id="IPR039374">
    <property type="entry name" value="SIP_fam"/>
</dbReference>